<keyword evidence="2" id="KW-0238">DNA-binding</keyword>
<dbReference type="InterPro" id="IPR046335">
    <property type="entry name" value="LacI/GalR-like_sensor"/>
</dbReference>
<dbReference type="Gene3D" id="1.10.260.40">
    <property type="entry name" value="lambda repressor-like DNA-binding domains"/>
    <property type="match status" value="1"/>
</dbReference>
<dbReference type="InterPro" id="IPR000843">
    <property type="entry name" value="HTH_LacI"/>
</dbReference>
<evidence type="ECO:0000256" key="2">
    <source>
        <dbReference type="ARBA" id="ARBA00023125"/>
    </source>
</evidence>
<sequence>MKLTINEVAKLAGVSKATVSRVINESKPVNQDKKEKVLKAIEELEFKPNPVARGLVQKRTGLIGVLIPDITNSFFAEIVRGIECVVQEHQYHIVLCHTFHSHEKEMEHLRMLREKYVDGIVFMTSKVTEAHKRFFSENKLPVTFVNRKCNDLRSFSVDINNYQAAKEITSFFLKRGHRQIAIIRAPLTDRTSGYERFKGYQDAFKMHNIPFKEHLVLRSTFKIESAYKVVKRFLDEGHRATAIVATSDLMAIGAIKALIDHGLRIPENVEVSGFDDVPIAMYYNPSITTIRQPIIEIGKTAGEMLIAKIEGITVTEKNIVLPHSIIFRKSTLKSPVLEG</sequence>
<dbReference type="CDD" id="cd01392">
    <property type="entry name" value="HTH_LacI"/>
    <property type="match status" value="1"/>
</dbReference>
<evidence type="ECO:0000256" key="3">
    <source>
        <dbReference type="ARBA" id="ARBA00023163"/>
    </source>
</evidence>
<dbReference type="PANTHER" id="PTHR30146:SF109">
    <property type="entry name" value="HTH-TYPE TRANSCRIPTIONAL REGULATOR GALS"/>
    <property type="match status" value="1"/>
</dbReference>
<name>A0A1I3APY0_9FIRM</name>
<dbReference type="Proteomes" id="UP000199287">
    <property type="component" value="Unassembled WGS sequence"/>
</dbReference>
<evidence type="ECO:0000259" key="5">
    <source>
        <dbReference type="PROSITE" id="PS50943"/>
    </source>
</evidence>
<dbReference type="Gene3D" id="3.40.50.2300">
    <property type="match status" value="2"/>
</dbReference>
<dbReference type="CDD" id="cd19975">
    <property type="entry name" value="PBP1_CcpA-like"/>
    <property type="match status" value="1"/>
</dbReference>
<dbReference type="RefSeq" id="WP_093368953.1">
    <property type="nucleotide sequence ID" value="NZ_FOQA01000001.1"/>
</dbReference>
<keyword evidence="7" id="KW-1185">Reference proteome</keyword>
<dbReference type="AlphaFoldDB" id="A0A1I3APY0"/>
<dbReference type="Pfam" id="PF13377">
    <property type="entry name" value="Peripla_BP_3"/>
    <property type="match status" value="1"/>
</dbReference>
<dbReference type="STRING" id="69895.SAMN05192551_101340"/>
<dbReference type="GO" id="GO:0000976">
    <property type="term" value="F:transcription cis-regulatory region binding"/>
    <property type="evidence" value="ECO:0007669"/>
    <property type="project" value="TreeGrafter"/>
</dbReference>
<dbReference type="EMBL" id="FOQA01000001">
    <property type="protein sequence ID" value="SFH52000.1"/>
    <property type="molecule type" value="Genomic_DNA"/>
</dbReference>
<protein>
    <submittedName>
        <fullName evidence="6">Transcriptional regulator, LacI family</fullName>
    </submittedName>
</protein>
<dbReference type="SUPFAM" id="SSF53822">
    <property type="entry name" value="Periplasmic binding protein-like I"/>
    <property type="match status" value="1"/>
</dbReference>
<dbReference type="PROSITE" id="PS00356">
    <property type="entry name" value="HTH_LACI_1"/>
    <property type="match status" value="1"/>
</dbReference>
<dbReference type="InterPro" id="IPR001387">
    <property type="entry name" value="Cro/C1-type_HTH"/>
</dbReference>
<dbReference type="InterPro" id="IPR010982">
    <property type="entry name" value="Lambda_DNA-bd_dom_sf"/>
</dbReference>
<feature type="domain" description="HTH cro/C1-type" evidence="5">
    <location>
        <begin position="2"/>
        <end position="51"/>
    </location>
</feature>
<feature type="domain" description="HTH lacI-type" evidence="4">
    <location>
        <begin position="3"/>
        <end position="57"/>
    </location>
</feature>
<proteinExistence type="predicted"/>
<dbReference type="InterPro" id="IPR028082">
    <property type="entry name" value="Peripla_BP_I"/>
</dbReference>
<dbReference type="SMART" id="SM00354">
    <property type="entry name" value="HTH_LACI"/>
    <property type="match status" value="1"/>
</dbReference>
<accession>A0A1I3APY0</accession>
<dbReference type="PRINTS" id="PR00036">
    <property type="entry name" value="HTHLACI"/>
</dbReference>
<dbReference type="SUPFAM" id="SSF47413">
    <property type="entry name" value="lambda repressor-like DNA-binding domains"/>
    <property type="match status" value="1"/>
</dbReference>
<evidence type="ECO:0000313" key="6">
    <source>
        <dbReference type="EMBL" id="SFH52000.1"/>
    </source>
</evidence>
<dbReference type="Pfam" id="PF00356">
    <property type="entry name" value="LacI"/>
    <property type="match status" value="1"/>
</dbReference>
<dbReference type="PANTHER" id="PTHR30146">
    <property type="entry name" value="LACI-RELATED TRANSCRIPTIONAL REPRESSOR"/>
    <property type="match status" value="1"/>
</dbReference>
<keyword evidence="1" id="KW-0805">Transcription regulation</keyword>
<evidence type="ECO:0000256" key="1">
    <source>
        <dbReference type="ARBA" id="ARBA00023015"/>
    </source>
</evidence>
<evidence type="ECO:0000259" key="4">
    <source>
        <dbReference type="PROSITE" id="PS50932"/>
    </source>
</evidence>
<dbReference type="PROSITE" id="PS50943">
    <property type="entry name" value="HTH_CROC1"/>
    <property type="match status" value="1"/>
</dbReference>
<dbReference type="GO" id="GO:0003700">
    <property type="term" value="F:DNA-binding transcription factor activity"/>
    <property type="evidence" value="ECO:0007669"/>
    <property type="project" value="TreeGrafter"/>
</dbReference>
<keyword evidence="3" id="KW-0804">Transcription</keyword>
<dbReference type="PROSITE" id="PS50932">
    <property type="entry name" value="HTH_LACI_2"/>
    <property type="match status" value="1"/>
</dbReference>
<dbReference type="OrthoDB" id="9784962at2"/>
<evidence type="ECO:0000313" key="7">
    <source>
        <dbReference type="Proteomes" id="UP000199287"/>
    </source>
</evidence>
<reference evidence="7" key="1">
    <citation type="submission" date="2016-10" db="EMBL/GenBank/DDBJ databases">
        <authorList>
            <person name="Varghese N."/>
            <person name="Submissions S."/>
        </authorList>
    </citation>
    <scope>NUCLEOTIDE SEQUENCE [LARGE SCALE GENOMIC DNA]</scope>
    <source>
        <strain evidence="7">Z-7934</strain>
    </source>
</reference>
<gene>
    <name evidence="6" type="ORF">SAMN05192551_101340</name>
</gene>
<organism evidence="6 7">
    <name type="scientific">Tindallia magadiensis</name>
    <dbReference type="NCBI Taxonomy" id="69895"/>
    <lineage>
        <taxon>Bacteria</taxon>
        <taxon>Bacillati</taxon>
        <taxon>Bacillota</taxon>
        <taxon>Clostridia</taxon>
        <taxon>Peptostreptococcales</taxon>
        <taxon>Tindalliaceae</taxon>
        <taxon>Tindallia</taxon>
    </lineage>
</organism>